<organism evidence="1 2">
    <name type="scientific">Catharanthus roseus</name>
    <name type="common">Madagascar periwinkle</name>
    <name type="synonym">Vinca rosea</name>
    <dbReference type="NCBI Taxonomy" id="4058"/>
    <lineage>
        <taxon>Eukaryota</taxon>
        <taxon>Viridiplantae</taxon>
        <taxon>Streptophyta</taxon>
        <taxon>Embryophyta</taxon>
        <taxon>Tracheophyta</taxon>
        <taxon>Spermatophyta</taxon>
        <taxon>Magnoliopsida</taxon>
        <taxon>eudicotyledons</taxon>
        <taxon>Gunneridae</taxon>
        <taxon>Pentapetalae</taxon>
        <taxon>asterids</taxon>
        <taxon>lamiids</taxon>
        <taxon>Gentianales</taxon>
        <taxon>Apocynaceae</taxon>
        <taxon>Rauvolfioideae</taxon>
        <taxon>Vinceae</taxon>
        <taxon>Catharanthinae</taxon>
        <taxon>Catharanthus</taxon>
    </lineage>
</organism>
<comment type="caution">
    <text evidence="1">The sequence shown here is derived from an EMBL/GenBank/DDBJ whole genome shotgun (WGS) entry which is preliminary data.</text>
</comment>
<protein>
    <submittedName>
        <fullName evidence="1">Uncharacterized protein</fullName>
    </submittedName>
</protein>
<sequence>MSIQSSNGPTCVVELTLIHTQSTHTTRPYCHTPCVAIFDTDNVHLLTSLNLKITRKQEKKDLVNDSLRRVKPKKEFTYAQVLIDVKLAKELVTDVPIKLPNLKVRQYVLIYEQLPKFCTLCYVLGHFNASCKGKGVAQAYCSNQQPGMKQWKQGSVRVGKVSKEQPRKSDLGKQQERPFRTESGLIQGQGKKLITGTISEGIGGQISEHTTSLNQRFKEQQNGQNSGMIQTYTAGAMGTDIGLNQGQKIPEDSGTVQGIQSGQTASKTLNKGTDSGVMAGSFPGRMQEQGPSLLSLRGKYKATYRRSSVLQAPKRKVYFGADSTGKVQEIQPARTGQNQVVLPAPTTPTIGHLYSLRADRGNIKSITPTEMGDFMANGWQANTKFLPMGCLSDQSRKLKLLNTSLKALNKKHFCHISTKVDLAREELKMAQSSLHDNPQDTTPREVVRDLQQKTIRLCEAERKFYTQKAKCNFLLQVWDFQVKKDFPPLVKRIISIREDLKLRAPFQIPLVVYLLGILEVLYTHHLLMISSGPWDRKRSGIKNKVIFELYDPNCMHIVNKIKTQCHGYNRACYIYYDYFVPCGLRVCQRVCT</sequence>
<gene>
    <name evidence="1" type="ORF">M9H77_12821</name>
</gene>
<keyword evidence="2" id="KW-1185">Reference proteome</keyword>
<accession>A0ACC0BIH8</accession>
<proteinExistence type="predicted"/>
<dbReference type="EMBL" id="CM044703">
    <property type="protein sequence ID" value="KAI5672457.1"/>
    <property type="molecule type" value="Genomic_DNA"/>
</dbReference>
<reference evidence="2" key="1">
    <citation type="journal article" date="2023" name="Nat. Plants">
        <title>Single-cell RNA sequencing provides a high-resolution roadmap for understanding the multicellular compartmentation of specialized metabolism.</title>
        <authorList>
            <person name="Sun S."/>
            <person name="Shen X."/>
            <person name="Li Y."/>
            <person name="Li Y."/>
            <person name="Wang S."/>
            <person name="Li R."/>
            <person name="Zhang H."/>
            <person name="Shen G."/>
            <person name="Guo B."/>
            <person name="Wei J."/>
            <person name="Xu J."/>
            <person name="St-Pierre B."/>
            <person name="Chen S."/>
            <person name="Sun C."/>
        </authorList>
    </citation>
    <scope>NUCLEOTIDE SEQUENCE [LARGE SCALE GENOMIC DNA]</scope>
</reference>
<dbReference type="Proteomes" id="UP001060085">
    <property type="component" value="Linkage Group LG03"/>
</dbReference>
<evidence type="ECO:0000313" key="1">
    <source>
        <dbReference type="EMBL" id="KAI5672457.1"/>
    </source>
</evidence>
<evidence type="ECO:0000313" key="2">
    <source>
        <dbReference type="Proteomes" id="UP001060085"/>
    </source>
</evidence>
<name>A0ACC0BIH8_CATRO</name>